<sequence>MEGPVLGLATEVGTRLELTLREESVRRLTPQAGAVIGLTVPGQAAGVRAGLGLTAVIGTAPRLTAQTGAVLRLTAFGAQPVRRIA</sequence>
<protein>
    <submittedName>
        <fullName evidence="1">Uncharacterized protein</fullName>
    </submittedName>
</protein>
<keyword evidence="2" id="KW-1185">Reference proteome</keyword>
<reference evidence="2" key="1">
    <citation type="journal article" date="2019" name="Int. J. Syst. Evol. Microbiol.">
        <title>The Global Catalogue of Microorganisms (GCM) 10K type strain sequencing project: providing services to taxonomists for standard genome sequencing and annotation.</title>
        <authorList>
            <consortium name="The Broad Institute Genomics Platform"/>
            <consortium name="The Broad Institute Genome Sequencing Center for Infectious Disease"/>
            <person name="Wu L."/>
            <person name="Ma J."/>
        </authorList>
    </citation>
    <scope>NUCLEOTIDE SEQUENCE [LARGE SCALE GENOMIC DNA]</scope>
    <source>
        <strain evidence="2">CGMCC 1.15399</strain>
    </source>
</reference>
<gene>
    <name evidence="1" type="ORF">ACFSJ0_56180</name>
</gene>
<organism evidence="1 2">
    <name type="scientific">Nonomuraea guangzhouensis</name>
    <dbReference type="NCBI Taxonomy" id="1291555"/>
    <lineage>
        <taxon>Bacteria</taxon>
        <taxon>Bacillati</taxon>
        <taxon>Actinomycetota</taxon>
        <taxon>Actinomycetes</taxon>
        <taxon>Streptosporangiales</taxon>
        <taxon>Streptosporangiaceae</taxon>
        <taxon>Nonomuraea</taxon>
    </lineage>
</organism>
<name>A0ABW4GUY2_9ACTN</name>
<proteinExistence type="predicted"/>
<evidence type="ECO:0000313" key="2">
    <source>
        <dbReference type="Proteomes" id="UP001597097"/>
    </source>
</evidence>
<dbReference type="Proteomes" id="UP001597097">
    <property type="component" value="Unassembled WGS sequence"/>
</dbReference>
<comment type="caution">
    <text evidence="1">The sequence shown here is derived from an EMBL/GenBank/DDBJ whole genome shotgun (WGS) entry which is preliminary data.</text>
</comment>
<accession>A0ABW4GUY2</accession>
<evidence type="ECO:0000313" key="1">
    <source>
        <dbReference type="EMBL" id="MFD1546465.1"/>
    </source>
</evidence>
<dbReference type="RefSeq" id="WP_246650400.1">
    <property type="nucleotide sequence ID" value="NZ_JAHKRM010000002.1"/>
</dbReference>
<dbReference type="EMBL" id="JBHUCM010000067">
    <property type="protein sequence ID" value="MFD1546465.1"/>
    <property type="molecule type" value="Genomic_DNA"/>
</dbReference>